<keyword evidence="3" id="KW-1185">Reference proteome</keyword>
<evidence type="ECO:0000256" key="1">
    <source>
        <dbReference type="SAM" id="Phobius"/>
    </source>
</evidence>
<keyword evidence="1" id="KW-0812">Transmembrane</keyword>
<dbReference type="Pfam" id="PF09560">
    <property type="entry name" value="Spore_YunB"/>
    <property type="match status" value="1"/>
</dbReference>
<dbReference type="AlphaFoldDB" id="A0A265N9T8"/>
<name>A0A265N9T8_9BACI</name>
<keyword evidence="1" id="KW-0472">Membrane</keyword>
<protein>
    <submittedName>
        <fullName evidence="2">Sporulation protein YunB</fullName>
    </submittedName>
</protein>
<dbReference type="NCBIfam" id="TIGR02832">
    <property type="entry name" value="spo_yunB"/>
    <property type="match status" value="1"/>
</dbReference>
<dbReference type="PIRSF" id="PIRSF021383">
    <property type="entry name" value="YunB"/>
    <property type="match status" value="1"/>
</dbReference>
<comment type="caution">
    <text evidence="2">The sequence shown here is derived from an EMBL/GenBank/DDBJ whole genome shotgun (WGS) entry which is preliminary data.</text>
</comment>
<dbReference type="EMBL" id="NPMS01000004">
    <property type="protein sequence ID" value="OZU88581.1"/>
    <property type="molecule type" value="Genomic_DNA"/>
</dbReference>
<dbReference type="OrthoDB" id="1649278at2"/>
<evidence type="ECO:0000313" key="2">
    <source>
        <dbReference type="EMBL" id="OZU88581.1"/>
    </source>
</evidence>
<dbReference type="InterPro" id="IPR014197">
    <property type="entry name" value="Sporulation_prot_YunB"/>
</dbReference>
<dbReference type="RefSeq" id="WP_094885678.1">
    <property type="nucleotide sequence ID" value="NZ_NPMS01000004.1"/>
</dbReference>
<evidence type="ECO:0000313" key="3">
    <source>
        <dbReference type="Proteomes" id="UP000216498"/>
    </source>
</evidence>
<organism evidence="2 3">
    <name type="scientific">Virgibacillus indicus</name>
    <dbReference type="NCBI Taxonomy" id="2024554"/>
    <lineage>
        <taxon>Bacteria</taxon>
        <taxon>Bacillati</taxon>
        <taxon>Bacillota</taxon>
        <taxon>Bacilli</taxon>
        <taxon>Bacillales</taxon>
        <taxon>Bacillaceae</taxon>
        <taxon>Virgibacillus</taxon>
    </lineage>
</organism>
<sequence length="260" mass="29254">MLRQRRFGKNRSSPPGKNALIITMVLFSVFVAGSIWIIDEGIKPTLMEIATIKTDEFATRAINSAVRFAENYDFEEMADITYKEDGSPAVYNWNQAMINEINRVATDRVEEFFLKMNRGEPLEFDNPLQEPIENSGGAEDLPKVDPTVVEIPLGQVTGNSVLANLGPKIPVNLEFVGNVRTNIYQEEREWGINSSWVSLYLYVEVDVQVVIPFTTEITTVHTEIYMDGGAIMGEVPEFYGGNNPNIAVPREDIQKDLQDE</sequence>
<reference evidence="2 3" key="1">
    <citation type="submission" date="2017-08" db="EMBL/GenBank/DDBJ databases">
        <title>Virgibacillus indicus sp. nov. and Virgibacillus profoundi sp. nov, two moderately halophilic bacteria isolated from marine sediment by using the Microfluidic Streak Plate.</title>
        <authorList>
            <person name="Xu B."/>
            <person name="Hu B."/>
            <person name="Wang J."/>
            <person name="Zhu Y."/>
            <person name="Huang L."/>
            <person name="Du W."/>
            <person name="Huang Y."/>
        </authorList>
    </citation>
    <scope>NUCLEOTIDE SEQUENCE [LARGE SCALE GENOMIC DNA]</scope>
    <source>
        <strain evidence="2 3">IO3-P2-C2</strain>
    </source>
</reference>
<feature type="transmembrane region" description="Helical" evidence="1">
    <location>
        <begin position="20"/>
        <end position="38"/>
    </location>
</feature>
<gene>
    <name evidence="2" type="primary">yunB</name>
    <name evidence="2" type="ORF">CIL03_09780</name>
</gene>
<keyword evidence="1" id="KW-1133">Transmembrane helix</keyword>
<accession>A0A265N9T8</accession>
<proteinExistence type="predicted"/>
<dbReference type="Proteomes" id="UP000216498">
    <property type="component" value="Unassembled WGS sequence"/>
</dbReference>